<comment type="subcellular location">
    <subcellularLocation>
        <location evidence="1 8">Cell membrane</location>
        <topology evidence="1 8">Multi-pass membrane protein</topology>
    </subcellularLocation>
</comment>
<reference evidence="11" key="3">
    <citation type="journal article" date="2014" name="J. Gen. Physiol.">
        <title>Structural diversity of ABC transporters.</title>
        <authorList>
            <person name="ter Beek J."/>
            <person name="Guskov A."/>
            <person name="Slotboom D.J."/>
        </authorList>
    </citation>
    <scope>NUCLEOTIDE SEQUENCE</scope>
</reference>
<keyword evidence="7 8" id="KW-0472">Membrane</keyword>
<reference evidence="11" key="2">
    <citation type="journal article" date="2008" name="Microbiol. Mol. Biol. Rev.">
        <title>Structure, function, and evolution of bacterial ATP-binding cassette systems.</title>
        <authorList>
            <person name="Davidson A.L."/>
            <person name="Dassa E."/>
            <person name="Orelle C."/>
            <person name="Chen J."/>
        </authorList>
    </citation>
    <scope>NUCLEOTIDE SEQUENCE</scope>
</reference>
<dbReference type="Proteomes" id="UP000675920">
    <property type="component" value="Unplaced"/>
</dbReference>
<evidence type="ECO:0000256" key="5">
    <source>
        <dbReference type="ARBA" id="ARBA00022692"/>
    </source>
</evidence>
<dbReference type="SUPFAM" id="SSF161098">
    <property type="entry name" value="MetI-like"/>
    <property type="match status" value="1"/>
</dbReference>
<dbReference type="PANTHER" id="PTHR43848">
    <property type="entry name" value="PUTRESCINE TRANSPORT SYSTEM PERMEASE PROTEIN POTI"/>
    <property type="match status" value="1"/>
</dbReference>
<dbReference type="GO" id="GO:0005886">
    <property type="term" value="C:plasma membrane"/>
    <property type="evidence" value="ECO:0007669"/>
    <property type="project" value="UniProtKB-SubCell"/>
</dbReference>
<name>A0A8B6X4L9_9BURK</name>
<evidence type="ECO:0000256" key="8">
    <source>
        <dbReference type="RuleBase" id="RU363032"/>
    </source>
</evidence>
<evidence type="ECO:0000256" key="6">
    <source>
        <dbReference type="ARBA" id="ARBA00022989"/>
    </source>
</evidence>
<dbReference type="Gene3D" id="1.10.3720.10">
    <property type="entry name" value="MetI-like"/>
    <property type="match status" value="1"/>
</dbReference>
<evidence type="ECO:0000256" key="3">
    <source>
        <dbReference type="ARBA" id="ARBA00022448"/>
    </source>
</evidence>
<dbReference type="GO" id="GO:0055085">
    <property type="term" value="P:transmembrane transport"/>
    <property type="evidence" value="ECO:0007669"/>
    <property type="project" value="InterPro"/>
</dbReference>
<reference evidence="11" key="4">
    <citation type="journal article" date="2015" name="F1000Prime Rep">
        <title>Structure and mechanism of ABC transporters.</title>
        <authorList>
            <person name="Wilkens S."/>
        </authorList>
    </citation>
    <scope>NUCLEOTIDE SEQUENCE</scope>
</reference>
<dbReference type="InterPro" id="IPR051789">
    <property type="entry name" value="Bact_Polyamine_Transport"/>
</dbReference>
<dbReference type="InterPro" id="IPR000515">
    <property type="entry name" value="MetI-like"/>
</dbReference>
<evidence type="ECO:0000256" key="1">
    <source>
        <dbReference type="ARBA" id="ARBA00004651"/>
    </source>
</evidence>
<feature type="transmembrane region" description="Helical" evidence="8">
    <location>
        <begin position="140"/>
        <end position="162"/>
    </location>
</feature>
<dbReference type="RefSeq" id="WP_028311862.1">
    <property type="nucleotide sequence ID" value="NZ_AXWS01000014.1"/>
</dbReference>
<keyword evidence="6 8" id="KW-1133">Transmembrane helix</keyword>
<reference evidence="11" key="5">
    <citation type="submission" date="2025-08" db="UniProtKB">
        <authorList>
            <consortium name="RefSeq"/>
        </authorList>
    </citation>
    <scope>IDENTIFICATION</scope>
</reference>
<evidence type="ECO:0000259" key="9">
    <source>
        <dbReference type="PROSITE" id="PS50928"/>
    </source>
</evidence>
<keyword evidence="4" id="KW-1003">Cell membrane</keyword>
<accession>A0A8B6X4L9</accession>
<evidence type="ECO:0000256" key="7">
    <source>
        <dbReference type="ARBA" id="ARBA00023136"/>
    </source>
</evidence>
<proteinExistence type="inferred from homology"/>
<dbReference type="OrthoDB" id="9782004at2"/>
<feature type="transmembrane region" description="Helical" evidence="8">
    <location>
        <begin position="243"/>
        <end position="264"/>
    </location>
</feature>
<organism evidence="10 11">
    <name type="scientific">Derxia gummosa DSM 723</name>
    <dbReference type="NCBI Taxonomy" id="1121388"/>
    <lineage>
        <taxon>Bacteria</taxon>
        <taxon>Pseudomonadati</taxon>
        <taxon>Pseudomonadota</taxon>
        <taxon>Betaproteobacteria</taxon>
        <taxon>Burkholderiales</taxon>
        <taxon>Alcaligenaceae</taxon>
        <taxon>Derxia</taxon>
    </lineage>
</organism>
<dbReference type="Pfam" id="PF00528">
    <property type="entry name" value="BPD_transp_1"/>
    <property type="match status" value="1"/>
</dbReference>
<comment type="similarity">
    <text evidence="2">Belongs to the binding-protein-dependent transport system permease family. CysTW subfamily.</text>
</comment>
<reference evidence="11" key="1">
    <citation type="journal article" date="2007" name="Curr. Opin. Struct. Biol.">
        <title>Structure and mechanism of ABC transporter proteins.</title>
        <authorList>
            <person name="Hollenstein K."/>
            <person name="Dawson R.J."/>
            <person name="Locher K.P."/>
        </authorList>
    </citation>
    <scope>NUCLEOTIDE SEQUENCE</scope>
</reference>
<dbReference type="PANTHER" id="PTHR43848:SF2">
    <property type="entry name" value="PUTRESCINE TRANSPORT SYSTEM PERMEASE PROTEIN POTI"/>
    <property type="match status" value="1"/>
</dbReference>
<evidence type="ECO:0000256" key="2">
    <source>
        <dbReference type="ARBA" id="ARBA00007069"/>
    </source>
</evidence>
<dbReference type="AlphaFoldDB" id="A0A8B6X4L9"/>
<evidence type="ECO:0000313" key="11">
    <source>
        <dbReference type="RefSeq" id="WP_028311862.1"/>
    </source>
</evidence>
<keyword evidence="3 8" id="KW-0813">Transport</keyword>
<dbReference type="InterPro" id="IPR035906">
    <property type="entry name" value="MetI-like_sf"/>
</dbReference>
<protein>
    <submittedName>
        <fullName evidence="11">ABC transporter permease</fullName>
    </submittedName>
</protein>
<keyword evidence="10" id="KW-1185">Reference proteome</keyword>
<dbReference type="CDD" id="cd06261">
    <property type="entry name" value="TM_PBP2"/>
    <property type="match status" value="1"/>
</dbReference>
<evidence type="ECO:0000256" key="4">
    <source>
        <dbReference type="ARBA" id="ARBA00022475"/>
    </source>
</evidence>
<feature type="transmembrane region" description="Helical" evidence="8">
    <location>
        <begin position="12"/>
        <end position="35"/>
    </location>
</feature>
<feature type="domain" description="ABC transmembrane type-1" evidence="9">
    <location>
        <begin position="65"/>
        <end position="258"/>
    </location>
</feature>
<feature type="transmembrane region" description="Helical" evidence="8">
    <location>
        <begin position="183"/>
        <end position="206"/>
    </location>
</feature>
<evidence type="ECO:0000313" key="10">
    <source>
        <dbReference type="Proteomes" id="UP000675920"/>
    </source>
</evidence>
<feature type="transmembrane region" description="Helical" evidence="8">
    <location>
        <begin position="71"/>
        <end position="91"/>
    </location>
</feature>
<keyword evidence="5 8" id="KW-0812">Transmembrane</keyword>
<dbReference type="PROSITE" id="PS50928">
    <property type="entry name" value="ABC_TM1"/>
    <property type="match status" value="1"/>
</dbReference>
<sequence length="281" mass="30668">MSSPTERARRFANLWLFGGYAFLYLPIVTLVVFSFNASKMASVWGGFSTQWYAALVDDSELIAGFWLSLRIALMTACASVVLGTLAAFALVKYRRFTGRTVFSGMLSAPLVMPEVIVGLSLLLMLVSAQRLLGWPERGLMTIWFGHTLLGMAYATVVIQARLMEFDKRLEEAAMDLGCRPYQVFGLVTLPAIAQSLLSAWLLTFTISLDDVVISAFLSGPGATTLPIVIFSRARLGLNPTVNAVATLMVAVVSVGVIAGSLWLARQEKRRAAEQAAAYRNR</sequence>
<feature type="transmembrane region" description="Helical" evidence="8">
    <location>
        <begin position="103"/>
        <end position="128"/>
    </location>
</feature>